<evidence type="ECO:0000313" key="2">
    <source>
        <dbReference type="Proteomes" id="UP000256964"/>
    </source>
</evidence>
<dbReference type="InterPro" id="IPR043128">
    <property type="entry name" value="Rev_trsase/Diguanyl_cyclase"/>
</dbReference>
<dbReference type="Proteomes" id="UP000256964">
    <property type="component" value="Unassembled WGS sequence"/>
</dbReference>
<accession>A0A371CIV0</accession>
<reference evidence="1 2" key="1">
    <citation type="journal article" date="2018" name="Biotechnol. Biofuels">
        <title>Integrative visual omics of the white-rot fungus Polyporus brumalis exposes the biotechnological potential of its oxidative enzymes for delignifying raw plant biomass.</title>
        <authorList>
            <person name="Miyauchi S."/>
            <person name="Rancon A."/>
            <person name="Drula E."/>
            <person name="Hage H."/>
            <person name="Chaduli D."/>
            <person name="Favel A."/>
            <person name="Grisel S."/>
            <person name="Henrissat B."/>
            <person name="Herpoel-Gimbert I."/>
            <person name="Ruiz-Duenas F.J."/>
            <person name="Chevret D."/>
            <person name="Hainaut M."/>
            <person name="Lin J."/>
            <person name="Wang M."/>
            <person name="Pangilinan J."/>
            <person name="Lipzen A."/>
            <person name="Lesage-Meessen L."/>
            <person name="Navarro D."/>
            <person name="Riley R."/>
            <person name="Grigoriev I.V."/>
            <person name="Zhou S."/>
            <person name="Raouche S."/>
            <person name="Rosso M.N."/>
        </authorList>
    </citation>
    <scope>NUCLEOTIDE SEQUENCE [LARGE SCALE GENOMIC DNA]</scope>
    <source>
        <strain evidence="1 2">BRFM 1820</strain>
    </source>
</reference>
<proteinExistence type="predicted"/>
<dbReference type="EMBL" id="KZ857577">
    <property type="protein sequence ID" value="RDX40190.1"/>
    <property type="molecule type" value="Genomic_DNA"/>
</dbReference>
<keyword evidence="2" id="KW-1185">Reference proteome</keyword>
<gene>
    <name evidence="1" type="ORF">OH76DRAFT_1366576</name>
</gene>
<dbReference type="SUPFAM" id="SSF56672">
    <property type="entry name" value="DNA/RNA polymerases"/>
    <property type="match status" value="1"/>
</dbReference>
<feature type="non-terminal residue" evidence="1">
    <location>
        <position position="189"/>
    </location>
</feature>
<dbReference type="AlphaFoldDB" id="A0A371CIV0"/>
<dbReference type="STRING" id="139420.A0A371CIV0"/>
<dbReference type="InterPro" id="IPR043502">
    <property type="entry name" value="DNA/RNA_pol_sf"/>
</dbReference>
<name>A0A371CIV0_9APHY</name>
<organism evidence="1 2">
    <name type="scientific">Lentinus brumalis</name>
    <dbReference type="NCBI Taxonomy" id="2498619"/>
    <lineage>
        <taxon>Eukaryota</taxon>
        <taxon>Fungi</taxon>
        <taxon>Dikarya</taxon>
        <taxon>Basidiomycota</taxon>
        <taxon>Agaricomycotina</taxon>
        <taxon>Agaricomycetes</taxon>
        <taxon>Polyporales</taxon>
        <taxon>Polyporaceae</taxon>
        <taxon>Lentinus</taxon>
    </lineage>
</organism>
<dbReference type="Gene3D" id="3.10.10.10">
    <property type="entry name" value="HIV Type 1 Reverse Transcriptase, subunit A, domain 1"/>
    <property type="match status" value="1"/>
</dbReference>
<dbReference type="OrthoDB" id="5599163at2759"/>
<protein>
    <submittedName>
        <fullName evidence="1">Uncharacterized protein</fullName>
    </submittedName>
</protein>
<evidence type="ECO:0000313" key="1">
    <source>
        <dbReference type="EMBL" id="RDX40190.1"/>
    </source>
</evidence>
<sequence>MFKPLVLPLQRPLPTHPVPYRELPFDDRITLERLEDILSRIPDNFLTPTEIDLLSTIVFDRRLAIAFCDNERGTFNRFFFPDYIIPTIEHEPWQQVPIQIPHAARERVHAILQNAFDAGKYEQACASYRSRVFPVSKKNPGDLRLVHDLQPLNAITIRDAALPPRPDDFAEGFVGRYIYGVADLFSGYD</sequence>
<dbReference type="Gene3D" id="3.30.70.270">
    <property type="match status" value="1"/>
</dbReference>